<evidence type="ECO:0000259" key="15">
    <source>
        <dbReference type="Pfam" id="PF00155"/>
    </source>
</evidence>
<dbReference type="Gene3D" id="3.90.1150.10">
    <property type="entry name" value="Aspartate Aminotransferase, domain 1"/>
    <property type="match status" value="2"/>
</dbReference>
<proteinExistence type="inferred from homology"/>
<dbReference type="PANTHER" id="PTHR13693">
    <property type="entry name" value="CLASS II AMINOTRANSFERASE/8-AMINO-7-OXONONANOATE SYNTHASE"/>
    <property type="match status" value="1"/>
</dbReference>
<evidence type="ECO:0000256" key="14">
    <source>
        <dbReference type="SAM" id="Phobius"/>
    </source>
</evidence>
<organism evidence="16 17">
    <name type="scientific">Dryococelus australis</name>
    <dbReference type="NCBI Taxonomy" id="614101"/>
    <lineage>
        <taxon>Eukaryota</taxon>
        <taxon>Metazoa</taxon>
        <taxon>Ecdysozoa</taxon>
        <taxon>Arthropoda</taxon>
        <taxon>Hexapoda</taxon>
        <taxon>Insecta</taxon>
        <taxon>Pterygota</taxon>
        <taxon>Neoptera</taxon>
        <taxon>Polyneoptera</taxon>
        <taxon>Phasmatodea</taxon>
        <taxon>Verophasmatodea</taxon>
        <taxon>Anareolatae</taxon>
        <taxon>Phasmatidae</taxon>
        <taxon>Eurycanthinae</taxon>
        <taxon>Dryococelus</taxon>
    </lineage>
</organism>
<evidence type="ECO:0000256" key="9">
    <source>
        <dbReference type="ARBA" id="ARBA00023098"/>
    </source>
</evidence>
<evidence type="ECO:0000313" key="17">
    <source>
        <dbReference type="Proteomes" id="UP001159363"/>
    </source>
</evidence>
<feature type="transmembrane region" description="Helical" evidence="14">
    <location>
        <begin position="40"/>
        <end position="58"/>
    </location>
</feature>
<dbReference type="SUPFAM" id="SSF53383">
    <property type="entry name" value="PLP-dependent transferases"/>
    <property type="match status" value="4"/>
</dbReference>
<comment type="caution">
    <text evidence="16">The sequence shown here is derived from an EMBL/GenBank/DDBJ whole genome shotgun (WGS) entry which is preliminary data.</text>
</comment>
<dbReference type="PANTHER" id="PTHR13693:SF2">
    <property type="entry name" value="SERINE PALMITOYLTRANSFERASE 1"/>
    <property type="match status" value="1"/>
</dbReference>
<dbReference type="Gene3D" id="3.40.640.10">
    <property type="entry name" value="Type I PLP-dependent aspartate aminotransferase-like (Major domain)"/>
    <property type="match status" value="3"/>
</dbReference>
<keyword evidence="7" id="KW-0663">Pyridoxal phosphate</keyword>
<name>A0ABQ9IGA3_9NEOP</name>
<comment type="cofactor">
    <cofactor evidence="1">
        <name>pyridoxal 5'-phosphate</name>
        <dbReference type="ChEBI" id="CHEBI:597326"/>
    </cofactor>
</comment>
<dbReference type="EC" id="2.3.1.50" evidence="5"/>
<keyword evidence="17" id="KW-1185">Reference proteome</keyword>
<evidence type="ECO:0000256" key="10">
    <source>
        <dbReference type="ARBA" id="ARBA00023315"/>
    </source>
</evidence>
<evidence type="ECO:0000313" key="16">
    <source>
        <dbReference type="EMBL" id="KAJ8894923.1"/>
    </source>
</evidence>
<evidence type="ECO:0000256" key="8">
    <source>
        <dbReference type="ARBA" id="ARBA00022919"/>
    </source>
</evidence>
<keyword evidence="14" id="KW-0812">Transmembrane</keyword>
<evidence type="ECO:0000256" key="6">
    <source>
        <dbReference type="ARBA" id="ARBA00022679"/>
    </source>
</evidence>
<protein>
    <recommendedName>
        <fullName evidence="11">Serine palmitoyltransferase 1</fullName>
        <ecNumber evidence="5">2.3.1.50</ecNumber>
    </recommendedName>
    <alternativeName>
        <fullName evidence="12">Long chain base biosynthesis protein 1</fullName>
    </alternativeName>
    <alternativeName>
        <fullName evidence="13">Serine-palmitoyl-CoA transferase 1</fullName>
    </alternativeName>
</protein>
<comment type="pathway">
    <text evidence="2">Lipid metabolism; sphingolipid metabolism.</text>
</comment>
<evidence type="ECO:0000256" key="5">
    <source>
        <dbReference type="ARBA" id="ARBA00013220"/>
    </source>
</evidence>
<keyword evidence="9" id="KW-0443">Lipid metabolism</keyword>
<evidence type="ECO:0000256" key="4">
    <source>
        <dbReference type="ARBA" id="ARBA00008392"/>
    </source>
</evidence>
<dbReference type="Proteomes" id="UP001159363">
    <property type="component" value="Chromosome 1"/>
</dbReference>
<dbReference type="InterPro" id="IPR015421">
    <property type="entry name" value="PyrdxlP-dep_Trfase_major"/>
</dbReference>
<evidence type="ECO:0000256" key="11">
    <source>
        <dbReference type="ARBA" id="ARBA00041066"/>
    </source>
</evidence>
<evidence type="ECO:0000256" key="13">
    <source>
        <dbReference type="ARBA" id="ARBA00042649"/>
    </source>
</evidence>
<keyword evidence="14" id="KW-1133">Transmembrane helix</keyword>
<dbReference type="InterPro" id="IPR015422">
    <property type="entry name" value="PyrdxlP-dep_Trfase_small"/>
</dbReference>
<keyword evidence="6" id="KW-0808">Transferase</keyword>
<comment type="pathway">
    <text evidence="3">Sphingolipid metabolism.</text>
</comment>
<dbReference type="InterPro" id="IPR050087">
    <property type="entry name" value="AON_synthase_class-II"/>
</dbReference>
<evidence type="ECO:0000256" key="7">
    <source>
        <dbReference type="ARBA" id="ARBA00022898"/>
    </source>
</evidence>
<feature type="domain" description="Aminotransferase class I/classII large" evidence="15">
    <location>
        <begin position="218"/>
        <end position="303"/>
    </location>
</feature>
<keyword evidence="14" id="KW-0472">Membrane</keyword>
<evidence type="ECO:0000256" key="3">
    <source>
        <dbReference type="ARBA" id="ARBA00004991"/>
    </source>
</evidence>
<comment type="similarity">
    <text evidence="4">Belongs to the class-II pyridoxal-phosphate-dependent aminotransferase family.</text>
</comment>
<feature type="transmembrane region" description="Helical" evidence="14">
    <location>
        <begin position="237"/>
        <end position="255"/>
    </location>
</feature>
<dbReference type="Pfam" id="PF00155">
    <property type="entry name" value="Aminotran_1_2"/>
    <property type="match status" value="1"/>
</dbReference>
<sequence>MTCDFSPPMKANWFQFPVGLPRFSHVQFASWFPRGALIPWYHIVIELLLLVWVIWFLFRKSYNPKELQTFKENEENERIANWIPEPLVADVLMDHPALQPRVVENKVGNTAITYPATKYIMINGELGLNLASQNYLGLVGDKLLEQRAVSAVKHYGVGSCGPRGFYGTVGEPTLPPVHVCVLLDLQLEHSVQGRADKQGGGYGDCRSTTRHSYLLILVDIHLDLEEKLAKFMNMEEAVVYSYGFSTVASAIPAYAKRNDVLYIDEKANFAIQKGVDASRSKALYFKHNDVEDLERILEEEAKLEAIMTKVLEETRMYLFAETSRGLEQFLRDCWCDKYQEMVLGLCLFSWCELSPKKKKQSRRKFLVIEGIYMNTGRICPLPRLVELAKKYKLRIFLDESISFGTLGAHGRGVTEYFGVSSRGGGAGDIHPYLNVLPRTVLGRPKMPSHPSIRHPEALWTLGSQVTQWRQLQYVETSGGCSRRQSKGSQDLDFGTKSSVKEQDRLAFRGPCQGIYTLPGSPLARWRWIDDVDMIMGSMEWSMASIGGFCIGSSFVIEHQRLSGLGYCFSASLPPLLAAAAICSLNIMDTKPELFTTLGDCCRMMHSSLSTLEGFQLEGDEDSPVKHLYLKDPPESSAKQLDMLNKIVHFVS</sequence>
<reference evidence="16 17" key="1">
    <citation type="submission" date="2023-02" db="EMBL/GenBank/DDBJ databases">
        <title>LHISI_Scaffold_Assembly.</title>
        <authorList>
            <person name="Stuart O.P."/>
            <person name="Cleave R."/>
            <person name="Magrath M.J.L."/>
            <person name="Mikheyev A.S."/>
        </authorList>
    </citation>
    <scope>NUCLEOTIDE SEQUENCE [LARGE SCALE GENOMIC DNA]</scope>
    <source>
        <strain evidence="16">Daus_M_001</strain>
        <tissue evidence="16">Leg muscle</tissue>
    </source>
</reference>
<dbReference type="InterPro" id="IPR004839">
    <property type="entry name" value="Aminotransferase_I/II_large"/>
</dbReference>
<evidence type="ECO:0000256" key="2">
    <source>
        <dbReference type="ARBA" id="ARBA00004760"/>
    </source>
</evidence>
<dbReference type="EMBL" id="JARBHB010000001">
    <property type="protein sequence ID" value="KAJ8894923.1"/>
    <property type="molecule type" value="Genomic_DNA"/>
</dbReference>
<dbReference type="InterPro" id="IPR015424">
    <property type="entry name" value="PyrdxlP-dep_Trfase"/>
</dbReference>
<keyword evidence="8" id="KW-0746">Sphingolipid metabolism</keyword>
<evidence type="ECO:0000256" key="12">
    <source>
        <dbReference type="ARBA" id="ARBA00041765"/>
    </source>
</evidence>
<evidence type="ECO:0000256" key="1">
    <source>
        <dbReference type="ARBA" id="ARBA00001933"/>
    </source>
</evidence>
<keyword evidence="10" id="KW-0012">Acyltransferase</keyword>
<gene>
    <name evidence="16" type="ORF">PR048_000230</name>
</gene>
<accession>A0ABQ9IGA3</accession>